<dbReference type="AlphaFoldDB" id="X1FKN8"/>
<dbReference type="EMBL" id="BARU01010445">
    <property type="protein sequence ID" value="GAH33080.1"/>
    <property type="molecule type" value="Genomic_DNA"/>
</dbReference>
<comment type="caution">
    <text evidence="1">The sequence shown here is derived from an EMBL/GenBank/DDBJ whole genome shotgun (WGS) entry which is preliminary data.</text>
</comment>
<reference evidence="1" key="1">
    <citation type="journal article" date="2014" name="Front. Microbiol.">
        <title>High frequency of phylogenetically diverse reductive dehalogenase-homologous genes in deep subseafloor sedimentary metagenomes.</title>
        <authorList>
            <person name="Kawai M."/>
            <person name="Futagami T."/>
            <person name="Toyoda A."/>
            <person name="Takaki Y."/>
            <person name="Nishi S."/>
            <person name="Hori S."/>
            <person name="Arai W."/>
            <person name="Tsubouchi T."/>
            <person name="Morono Y."/>
            <person name="Uchiyama I."/>
            <person name="Ito T."/>
            <person name="Fujiyama A."/>
            <person name="Inagaki F."/>
            <person name="Takami H."/>
        </authorList>
    </citation>
    <scope>NUCLEOTIDE SEQUENCE</scope>
    <source>
        <strain evidence="1">Expedition CK06-06</strain>
    </source>
</reference>
<evidence type="ECO:0000313" key="1">
    <source>
        <dbReference type="EMBL" id="GAH33080.1"/>
    </source>
</evidence>
<accession>X1FKN8</accession>
<proteinExistence type="predicted"/>
<protein>
    <submittedName>
        <fullName evidence="1">Uncharacterized protein</fullName>
    </submittedName>
</protein>
<gene>
    <name evidence="1" type="ORF">S03H2_19915</name>
</gene>
<organism evidence="1">
    <name type="scientific">marine sediment metagenome</name>
    <dbReference type="NCBI Taxonomy" id="412755"/>
    <lineage>
        <taxon>unclassified sequences</taxon>
        <taxon>metagenomes</taxon>
        <taxon>ecological metagenomes</taxon>
    </lineage>
</organism>
<sequence length="50" mass="5593">MLRNPGVAEPLISSGILLINEGYRVGCRYLDCVDGDPLRSTIIGYYIDKY</sequence>
<name>X1FKN8_9ZZZZ</name>